<dbReference type="HAMAP" id="MF_00341">
    <property type="entry name" value="UPF0146"/>
    <property type="match status" value="1"/>
</dbReference>
<accession>A0A0F7PC17</accession>
<dbReference type="OrthoDB" id="59816at2157"/>
<evidence type="ECO:0000313" key="3">
    <source>
        <dbReference type="EMBL" id="AKH96908.1"/>
    </source>
</evidence>
<dbReference type="InterPro" id="IPR029063">
    <property type="entry name" value="SAM-dependent_MTases_sf"/>
</dbReference>
<protein>
    <recommendedName>
        <fullName evidence="2">UPF0146 protein HLASA_0401</fullName>
    </recommendedName>
</protein>
<dbReference type="PATRIC" id="fig|1604004.4.peg.422"/>
<dbReference type="Pfam" id="PF03686">
    <property type="entry name" value="UPF0146"/>
    <property type="match status" value="1"/>
</dbReference>
<evidence type="ECO:0000313" key="6">
    <source>
        <dbReference type="Proteomes" id="UP000069906"/>
    </source>
</evidence>
<dbReference type="KEGG" id="hsu:HLASF_0402"/>
<comment type="similarity">
    <text evidence="1 2">Belongs to the UPF0146 family.</text>
</comment>
<dbReference type="EMBL" id="CP011564">
    <property type="protein sequence ID" value="ALG81310.1"/>
    <property type="molecule type" value="Genomic_DNA"/>
</dbReference>
<sequence length="142" mass="15562">MALIPVGHKHLAVASADPPAIVDVLAEYDRVIEIGIGSRPGVARALAERGVSVRATDVVHRETPPGVAFVRDDVRDPDVDVYEDSEALYALRLPPDLQRHVWRVARSVDADLLFTTLGGDPALIPCRPRTVREGTLFVWTHN</sequence>
<dbReference type="EMBL" id="CP008874">
    <property type="protein sequence ID" value="AKH96908.1"/>
    <property type="molecule type" value="Genomic_DNA"/>
</dbReference>
<evidence type="ECO:0000313" key="4">
    <source>
        <dbReference type="EMBL" id="ALG81310.1"/>
    </source>
</evidence>
<dbReference type="InterPro" id="IPR005353">
    <property type="entry name" value="UPF0146"/>
</dbReference>
<dbReference type="AlphaFoldDB" id="A0A0F7PC17"/>
<dbReference type="HOGENOM" id="CLU_148458_1_0_2"/>
<dbReference type="Proteomes" id="UP000060390">
    <property type="component" value="Chromosome"/>
</dbReference>
<reference evidence="5" key="2">
    <citation type="submission" date="2015-05" db="EMBL/GenBank/DDBJ databases">
        <title>Complete genome sequence of Halanaeroarchaeum sulfurireducens type strain M27-SA2, a sulfate-reducer haloarchaeon from marine anoxic lake Medee.</title>
        <authorList>
            <person name="Messina E."/>
            <person name="Kublanov I.V."/>
            <person name="Toshchakov S."/>
            <person name="Arcadi E."/>
            <person name="La Spada G."/>
            <person name="La Cono V."/>
            <person name="Yakimov M.M."/>
        </authorList>
    </citation>
    <scope>NUCLEOTIDE SEQUENCE [LARGE SCALE GENOMIC DNA]</scope>
    <source>
        <strain evidence="5">M27-SA2</strain>
    </source>
</reference>
<evidence type="ECO:0000256" key="1">
    <source>
        <dbReference type="ARBA" id="ARBA00006969"/>
    </source>
</evidence>
<proteinExistence type="inferred from homology"/>
<dbReference type="Gene3D" id="3.40.50.150">
    <property type="entry name" value="Vaccinia Virus protein VP39"/>
    <property type="match status" value="1"/>
</dbReference>
<reference evidence="4 5" key="3">
    <citation type="journal article" date="2016" name="Stand. Genomic Sci.">
        <title>Complete genome sequence of 'Halanaeroarchaeum sulfurireducens' M27-SA2, a sulfur-reducing and acetate-oxidizing haloarchaeon from the deep-sea hypersaline anoxic lake Medee.</title>
        <authorList>
            <person name="Messina E."/>
            <person name="Sorokin D.Y."/>
            <person name="Kublanov I.V."/>
            <person name="Toshchakov S."/>
            <person name="Lopatina A."/>
            <person name="Arcadi E."/>
            <person name="Smedile F."/>
            <person name="La Spada G."/>
            <person name="La Cono V."/>
            <person name="Yakimov M.M."/>
        </authorList>
    </citation>
    <scope>NUCLEOTIDE SEQUENCE [LARGE SCALE GENOMIC DNA]</scope>
    <source>
        <strain evidence="4 5">M27-SA2</strain>
    </source>
</reference>
<name>A0A0F7PC17_9EURY</name>
<keyword evidence="6" id="KW-1185">Reference proteome</keyword>
<evidence type="ECO:0000256" key="2">
    <source>
        <dbReference type="HAMAP-Rule" id="MF_00341"/>
    </source>
</evidence>
<reference evidence="3 6" key="1">
    <citation type="journal article" date="2015" name="ISME J.">
        <title>Elemental sulfur and acetate can support life of a novel strictly anaerobic haloarchaeon.</title>
        <authorList>
            <person name="Sorokin D.Y."/>
            <person name="Kublanov I.V."/>
            <person name="Gavrilov S.N."/>
            <person name="Rojo D."/>
            <person name="Roman P."/>
            <person name="Golyshin P.N."/>
            <person name="Slepak V.Z."/>
            <person name="Smedile F."/>
            <person name="Ferrer M."/>
            <person name="Messina E."/>
            <person name="La Cono V."/>
            <person name="Yakimov M.M."/>
        </authorList>
    </citation>
    <scope>NUCLEOTIDE SEQUENCE [LARGE SCALE GENOMIC DNA]</scope>
    <source>
        <strain evidence="3 6">HSR2</strain>
    </source>
</reference>
<dbReference type="KEGG" id="hsf:HLASA_0401"/>
<dbReference type="Proteomes" id="UP000069906">
    <property type="component" value="Chromosome"/>
</dbReference>
<organism evidence="3 6">
    <name type="scientific">Halanaeroarchaeum sulfurireducens</name>
    <dbReference type="NCBI Taxonomy" id="1604004"/>
    <lineage>
        <taxon>Archaea</taxon>
        <taxon>Methanobacteriati</taxon>
        <taxon>Methanobacteriota</taxon>
        <taxon>Stenosarchaea group</taxon>
        <taxon>Halobacteria</taxon>
        <taxon>Halobacteriales</taxon>
        <taxon>Halobacteriaceae</taxon>
        <taxon>Halanaeroarchaeum</taxon>
    </lineage>
</organism>
<gene>
    <name evidence="4" type="ORF">HLASA_0401</name>
    <name evidence="3" type="ORF">HLASF_0402</name>
</gene>
<dbReference type="STRING" id="1604004.HLASA_0401"/>
<evidence type="ECO:0000313" key="5">
    <source>
        <dbReference type="Proteomes" id="UP000060390"/>
    </source>
</evidence>